<evidence type="ECO:0000313" key="2">
    <source>
        <dbReference type="EMBL" id="MCL6229369.1"/>
    </source>
</evidence>
<keyword evidence="3" id="KW-1185">Reference proteome</keyword>
<feature type="transmembrane region" description="Helical" evidence="1">
    <location>
        <begin position="12"/>
        <end position="32"/>
    </location>
</feature>
<dbReference type="EMBL" id="JAMCOF010000002">
    <property type="protein sequence ID" value="MCL6229369.1"/>
    <property type="molecule type" value="Genomic_DNA"/>
</dbReference>
<dbReference type="Pfam" id="PF07386">
    <property type="entry name" value="DUF1499"/>
    <property type="match status" value="1"/>
</dbReference>
<proteinExistence type="predicted"/>
<dbReference type="RefSeq" id="WP_249675433.1">
    <property type="nucleotide sequence ID" value="NZ_JAMCOF010000002.1"/>
</dbReference>
<keyword evidence="1" id="KW-0472">Membrane</keyword>
<name>A0ABT0P7B7_9HYPH</name>
<reference evidence="2 3" key="1">
    <citation type="submission" date="2022-05" db="EMBL/GenBank/DDBJ databases">
        <title>Description of the Bartonella bilalgolemii sp. nov. Isolated from Apodemus uralensis (Pallas 1811).</title>
        <authorList>
            <person name="Zgheib R."/>
            <person name="Celebi B."/>
        </authorList>
    </citation>
    <scope>NUCLEOTIDE SEQUENCE [LARGE SCALE GENOMIC DNA]</scope>
    <source>
        <strain evidence="2 3">G70</strain>
    </source>
</reference>
<organism evidence="2 3">
    <name type="scientific">Bartonella bilalgolemii</name>
    <dbReference type="NCBI Taxonomy" id="2942911"/>
    <lineage>
        <taxon>Bacteria</taxon>
        <taxon>Pseudomonadati</taxon>
        <taxon>Pseudomonadota</taxon>
        <taxon>Alphaproteobacteria</taxon>
        <taxon>Hyphomicrobiales</taxon>
        <taxon>Bartonellaceae</taxon>
        <taxon>Bartonella</taxon>
    </lineage>
</organism>
<keyword evidence="1" id="KW-1133">Transmembrane helix</keyword>
<gene>
    <name evidence="2" type="ORF">M4Z11_01885</name>
</gene>
<accession>A0ABT0P7B7</accession>
<keyword evidence="1" id="KW-0812">Transmembrane</keyword>
<evidence type="ECO:0000256" key="1">
    <source>
        <dbReference type="SAM" id="Phobius"/>
    </source>
</evidence>
<feature type="transmembrane region" description="Helical" evidence="1">
    <location>
        <begin position="44"/>
        <end position="63"/>
    </location>
</feature>
<dbReference type="InterPro" id="IPR010865">
    <property type="entry name" value="DUF1499"/>
</dbReference>
<evidence type="ECO:0000313" key="3">
    <source>
        <dbReference type="Proteomes" id="UP001523003"/>
    </source>
</evidence>
<sequence length="261" mass="29363">MKKEYVLFTSRAAVWSPRFSGLAFLILLLSTLLQRYSMLRISDFIVLVILSACCIFLSLFLAIKALYSLWTYGTRGGMKALKGIIFSLITATPLVLSTGWWFALPAIYDVSTDTQKPPVFFRTLRPNDSLPFKNDLIKQATVQMSQWPEMSGRRYDGSPDYIRKSVFNVLAARGWPVLAQQSIKSEDNEFYIATIAKTICLGFISDIVIRLTDEGNTTFVDMRATSRHLPRDFGTNAAFIIAFMDALDTEIASIPFSSSNE</sequence>
<protein>
    <submittedName>
        <fullName evidence="2">DUF1499 domain-containing protein</fullName>
    </submittedName>
</protein>
<feature type="transmembrane region" description="Helical" evidence="1">
    <location>
        <begin position="84"/>
        <end position="108"/>
    </location>
</feature>
<comment type="caution">
    <text evidence="2">The sequence shown here is derived from an EMBL/GenBank/DDBJ whole genome shotgun (WGS) entry which is preliminary data.</text>
</comment>
<dbReference type="Proteomes" id="UP001523003">
    <property type="component" value="Unassembled WGS sequence"/>
</dbReference>